<reference evidence="3" key="1">
    <citation type="journal article" date="2019" name="Int. J. Syst. Evol. Microbiol.">
        <title>The Global Catalogue of Microorganisms (GCM) 10K type strain sequencing project: providing services to taxonomists for standard genome sequencing and annotation.</title>
        <authorList>
            <consortium name="The Broad Institute Genomics Platform"/>
            <consortium name="The Broad Institute Genome Sequencing Center for Infectious Disease"/>
            <person name="Wu L."/>
            <person name="Ma J."/>
        </authorList>
    </citation>
    <scope>NUCLEOTIDE SEQUENCE [LARGE SCALE GENOMIC DNA]</scope>
    <source>
        <strain evidence="3">2902at01</strain>
    </source>
</reference>
<comment type="caution">
    <text evidence="2">The sequence shown here is derived from an EMBL/GenBank/DDBJ whole genome shotgun (WGS) entry which is preliminary data.</text>
</comment>
<dbReference type="InterPro" id="IPR017926">
    <property type="entry name" value="GATASE"/>
</dbReference>
<dbReference type="RefSeq" id="WP_377542718.1">
    <property type="nucleotide sequence ID" value="NZ_JBHSBN010000003.1"/>
</dbReference>
<dbReference type="CDD" id="cd01741">
    <property type="entry name" value="GATase1_1"/>
    <property type="match status" value="1"/>
</dbReference>
<proteinExistence type="predicted"/>
<keyword evidence="3" id="KW-1185">Reference proteome</keyword>
<gene>
    <name evidence="2" type="ORF">ACFOX0_06465</name>
</gene>
<accession>A0ABV8KHM6</accession>
<evidence type="ECO:0000313" key="2">
    <source>
        <dbReference type="EMBL" id="MFC4105580.1"/>
    </source>
</evidence>
<evidence type="ECO:0000259" key="1">
    <source>
        <dbReference type="Pfam" id="PF00117"/>
    </source>
</evidence>
<dbReference type="PANTHER" id="PTHR42695">
    <property type="entry name" value="GLUTAMINE AMIDOTRANSFERASE YLR126C-RELATED"/>
    <property type="match status" value="1"/>
</dbReference>
<protein>
    <submittedName>
        <fullName evidence="2">Type 1 glutamine amidotransferase</fullName>
    </submittedName>
</protein>
<dbReference type="Proteomes" id="UP001595868">
    <property type="component" value="Unassembled WGS sequence"/>
</dbReference>
<dbReference type="Pfam" id="PF00117">
    <property type="entry name" value="GATase"/>
    <property type="match status" value="1"/>
</dbReference>
<sequence>MIVGHSARAYRGPERRPDSLDTVATALVIENDPTNDPRRLGEWLTEAGLDLRVLRPYAGDALPDDLAGYDALVVLGGAQTVYPRPDGEPGAPWFAGLEGLLRKAVRHRVPTLAVCLGAQLLAHAHGGTVVRGAAGPEVGPGVVGRRDAAEQDPLFRYVPLIPDVLHWHSDEITDLPHGAVLLAAGTRYPNQAFRLGDRAWGLQFHIECDAEMVAGWSTDSATLAELDYDPELVVAACARVLADVEEAWQPFAARFAALARGELDAGDPRRTLPLLGQ</sequence>
<dbReference type="PANTHER" id="PTHR42695:SF5">
    <property type="entry name" value="GLUTAMINE AMIDOTRANSFERASE YLR126C-RELATED"/>
    <property type="match status" value="1"/>
</dbReference>
<evidence type="ECO:0000313" key="3">
    <source>
        <dbReference type="Proteomes" id="UP001595868"/>
    </source>
</evidence>
<name>A0ABV8KHM6_9ACTN</name>
<dbReference type="Gene3D" id="3.40.50.880">
    <property type="match status" value="1"/>
</dbReference>
<keyword evidence="2" id="KW-0315">Glutamine amidotransferase</keyword>
<dbReference type="PROSITE" id="PS51273">
    <property type="entry name" value="GATASE_TYPE_1"/>
    <property type="match status" value="1"/>
</dbReference>
<dbReference type="SUPFAM" id="SSF52317">
    <property type="entry name" value="Class I glutamine amidotransferase-like"/>
    <property type="match status" value="1"/>
</dbReference>
<dbReference type="InterPro" id="IPR029062">
    <property type="entry name" value="Class_I_gatase-like"/>
</dbReference>
<organism evidence="2 3">
    <name type="scientific">Micromonospora zhanjiangensis</name>
    <dbReference type="NCBI Taxonomy" id="1522057"/>
    <lineage>
        <taxon>Bacteria</taxon>
        <taxon>Bacillati</taxon>
        <taxon>Actinomycetota</taxon>
        <taxon>Actinomycetes</taxon>
        <taxon>Micromonosporales</taxon>
        <taxon>Micromonosporaceae</taxon>
        <taxon>Micromonospora</taxon>
    </lineage>
</organism>
<dbReference type="InterPro" id="IPR044992">
    <property type="entry name" value="ChyE-like"/>
</dbReference>
<dbReference type="EMBL" id="JBHSBN010000003">
    <property type="protein sequence ID" value="MFC4105580.1"/>
    <property type="molecule type" value="Genomic_DNA"/>
</dbReference>
<feature type="domain" description="Glutamine amidotransferase" evidence="1">
    <location>
        <begin position="46"/>
        <end position="207"/>
    </location>
</feature>